<accession>A0A4R4FDX7</accession>
<reference evidence="1 2" key="1">
    <citation type="journal article" date="2016" name="Nat. Microbiol.">
        <title>The Mouse Intestinal Bacterial Collection (miBC) provides host-specific insight into cultured diversity and functional potential of the gut microbiota.</title>
        <authorList>
            <person name="Lagkouvardos I."/>
            <person name="Pukall R."/>
            <person name="Abt B."/>
            <person name="Foesel B.U."/>
            <person name="Meier-Kolthoff J.P."/>
            <person name="Kumar N."/>
            <person name="Bresciani A."/>
            <person name="Martinez I."/>
            <person name="Just S."/>
            <person name="Ziegler C."/>
            <person name="Brugiroux S."/>
            <person name="Garzetti D."/>
            <person name="Wenning M."/>
            <person name="Bui T.P."/>
            <person name="Wang J."/>
            <person name="Hugenholtz F."/>
            <person name="Plugge C.M."/>
            <person name="Peterson D.A."/>
            <person name="Hornef M.W."/>
            <person name="Baines J.F."/>
            <person name="Smidt H."/>
            <person name="Walter J."/>
            <person name="Kristiansen K."/>
            <person name="Nielsen H.B."/>
            <person name="Haller D."/>
            <person name="Overmann J."/>
            <person name="Stecher B."/>
            <person name="Clavel T."/>
        </authorList>
    </citation>
    <scope>NUCLEOTIDE SEQUENCE [LARGE SCALE GENOMIC DNA]</scope>
    <source>
        <strain evidence="1 2">DSM 28560</strain>
    </source>
</reference>
<protein>
    <submittedName>
        <fullName evidence="1">Uncharacterized protein</fullName>
    </submittedName>
</protein>
<proteinExistence type="predicted"/>
<evidence type="ECO:0000313" key="1">
    <source>
        <dbReference type="EMBL" id="TDA20933.1"/>
    </source>
</evidence>
<evidence type="ECO:0000313" key="2">
    <source>
        <dbReference type="Proteomes" id="UP000295710"/>
    </source>
</evidence>
<keyword evidence="2" id="KW-1185">Reference proteome</keyword>
<comment type="caution">
    <text evidence="1">The sequence shown here is derived from an EMBL/GenBank/DDBJ whole genome shotgun (WGS) entry which is preliminary data.</text>
</comment>
<name>A0A4R4FDX7_9FIRM</name>
<gene>
    <name evidence="1" type="ORF">E1963_14245</name>
</gene>
<organism evidence="1 2">
    <name type="scientific">Extibacter muris</name>
    <dbReference type="NCBI Taxonomy" id="1796622"/>
    <lineage>
        <taxon>Bacteria</taxon>
        <taxon>Bacillati</taxon>
        <taxon>Bacillota</taxon>
        <taxon>Clostridia</taxon>
        <taxon>Lachnospirales</taxon>
        <taxon>Lachnospiraceae</taxon>
        <taxon>Extibacter</taxon>
    </lineage>
</organism>
<sequence length="588" mass="65547">MSDRPYPFEKNRYYYGKMLTSADFQAEQRYHDCRRMFLNQMVLGTGILCGLGVRALDERTLLIESGAAVDGAGRDIVVPGDTVKKLAALEGYDSLTRSTAVLYLRHKEETVQPVCVVNRRAEQEEYEDNRIRDTYEFFLADCPEDEKKGEAEAFFAEMVLLDGPDYKVSLKMPAVVCKGRHVRLSLLIKNLSGSEGAVSVKGQLKLPAFLTADGARELQIRQEEAVLQSGETKRQDYWLYTNEVEYESTSILWDDEASGIFLDGDETECQPHPELALLLTERTPEELVRWNVGRRNLEEKALGKAEEAVCLARIAIADAVHDHILEEVKEAGVKRYIPLPQTEDICSEYLACYSYDGGNIVQPAYAQREEEEAVQVQEEPVLARGGTLEIPLDLKQRKGKVYCSEEVVHGLGPGPVYVDVGILNVKDGAGRGNTGDTVIYGDAGLFEGRSAHGISVQTSVKVYESRGSFQVAARLTGEQDTIVLPLRWTAVRVPAGLEQGEENRAMQLVPEMPTVRLAPGEKHYFSVRFKNMEPCTLLYELMDEGGGEVGPDGIYTAPSRCGIYEIRICCREYKKVCTYVYAVVGGKE</sequence>
<dbReference type="Proteomes" id="UP000295710">
    <property type="component" value="Unassembled WGS sequence"/>
</dbReference>
<dbReference type="RefSeq" id="WP_132279224.1">
    <property type="nucleotide sequence ID" value="NZ_JAOBST010000011.1"/>
</dbReference>
<dbReference type="AlphaFoldDB" id="A0A4R4FDX7"/>
<dbReference type="EMBL" id="SMMX01000013">
    <property type="protein sequence ID" value="TDA20933.1"/>
    <property type="molecule type" value="Genomic_DNA"/>
</dbReference>